<protein>
    <recommendedName>
        <fullName evidence="5">Beta-barrel assembly complex subunit BamF</fullName>
    </recommendedName>
</protein>
<dbReference type="PROSITE" id="PS51257">
    <property type="entry name" value="PROKAR_LIPOPROTEIN"/>
    <property type="match status" value="1"/>
</dbReference>
<sequence length="232" mass="25035">MVRSVLIAASLAVGLSGCNTAYNYFEEEPDPTAKVEETTAFGALLSMGGLTQQSKSNVSAYAPRAPLAMPASSDLPSPKDTSSAEQAVNFPEDHDARILRERSETLAAAAEADEAAARRGDRFLPSEVPEGTGEKRKTFGSENAHKNYIGGRLTRQELKVTIDAPKKDRGMLTEDGAPAPRVSLVQPPTDLRTPADTAALPEKKDIDNSEWLKDRLYAKRREADPGARTLPQ</sequence>
<evidence type="ECO:0000313" key="4">
    <source>
        <dbReference type="Proteomes" id="UP000249590"/>
    </source>
</evidence>
<feature type="compositionally biased region" description="Basic and acidic residues" evidence="1">
    <location>
        <begin position="115"/>
        <end position="124"/>
    </location>
</feature>
<dbReference type="OrthoDB" id="7835439at2"/>
<organism evidence="3 4">
    <name type="scientific">Acuticoccus sediminis</name>
    <dbReference type="NCBI Taxonomy" id="2184697"/>
    <lineage>
        <taxon>Bacteria</taxon>
        <taxon>Pseudomonadati</taxon>
        <taxon>Pseudomonadota</taxon>
        <taxon>Alphaproteobacteria</taxon>
        <taxon>Hyphomicrobiales</taxon>
        <taxon>Amorphaceae</taxon>
        <taxon>Acuticoccus</taxon>
    </lineage>
</organism>
<feature type="chain" id="PRO_5032576129" description="Beta-barrel assembly complex subunit BamF" evidence="2">
    <location>
        <begin position="22"/>
        <end position="232"/>
    </location>
</feature>
<feature type="signal peptide" evidence="2">
    <location>
        <begin position="1"/>
        <end position="21"/>
    </location>
</feature>
<keyword evidence="4" id="KW-1185">Reference proteome</keyword>
<keyword evidence="2" id="KW-0732">Signal</keyword>
<reference evidence="3 4" key="1">
    <citation type="submission" date="2018-05" db="EMBL/GenBank/DDBJ databases">
        <title>Acuticoccus sediminis sp. nov., isolated from deep-sea sediment of Indian Ocean.</title>
        <authorList>
            <person name="Liu X."/>
            <person name="Lai Q."/>
            <person name="Du Y."/>
            <person name="Sun F."/>
            <person name="Zhang X."/>
            <person name="Wang S."/>
            <person name="Shao Z."/>
        </authorList>
    </citation>
    <scope>NUCLEOTIDE SEQUENCE [LARGE SCALE GENOMIC DNA]</scope>
    <source>
        <strain evidence="3 4">PTG4-2</strain>
    </source>
</reference>
<dbReference type="AlphaFoldDB" id="A0A8B2NIZ0"/>
<dbReference type="EMBL" id="QHHQ01000005">
    <property type="protein sequence ID" value="RAH99504.1"/>
    <property type="molecule type" value="Genomic_DNA"/>
</dbReference>
<comment type="caution">
    <text evidence="3">The sequence shown here is derived from an EMBL/GenBank/DDBJ whole genome shotgun (WGS) entry which is preliminary data.</text>
</comment>
<evidence type="ECO:0008006" key="5">
    <source>
        <dbReference type="Google" id="ProtNLM"/>
    </source>
</evidence>
<evidence type="ECO:0000313" key="3">
    <source>
        <dbReference type="EMBL" id="RAH99504.1"/>
    </source>
</evidence>
<feature type="region of interest" description="Disordered" evidence="1">
    <location>
        <begin position="106"/>
        <end position="138"/>
    </location>
</feature>
<evidence type="ECO:0000256" key="1">
    <source>
        <dbReference type="SAM" id="MobiDB-lite"/>
    </source>
</evidence>
<gene>
    <name evidence="3" type="ORF">DLJ53_23620</name>
</gene>
<feature type="region of interest" description="Disordered" evidence="1">
    <location>
        <begin position="166"/>
        <end position="195"/>
    </location>
</feature>
<dbReference type="RefSeq" id="WP_111349771.1">
    <property type="nucleotide sequence ID" value="NZ_JAIWKD010000006.1"/>
</dbReference>
<proteinExistence type="predicted"/>
<evidence type="ECO:0000256" key="2">
    <source>
        <dbReference type="SAM" id="SignalP"/>
    </source>
</evidence>
<dbReference type="Proteomes" id="UP000249590">
    <property type="component" value="Unassembled WGS sequence"/>
</dbReference>
<accession>A0A8B2NIZ0</accession>
<feature type="region of interest" description="Disordered" evidence="1">
    <location>
        <begin position="69"/>
        <end position="94"/>
    </location>
</feature>
<name>A0A8B2NIZ0_9HYPH</name>